<dbReference type="Gene3D" id="1.25.40.80">
    <property type="match status" value="1"/>
</dbReference>
<feature type="binding site" evidence="3">
    <location>
        <position position="84"/>
    </location>
    <ligand>
        <name>FAD</name>
        <dbReference type="ChEBI" id="CHEBI:57692"/>
    </ligand>
</feature>
<evidence type="ECO:0000313" key="6">
    <source>
        <dbReference type="EMBL" id="RBI82768.1"/>
    </source>
</evidence>
<evidence type="ECO:0000256" key="2">
    <source>
        <dbReference type="ARBA" id="ARBA00022827"/>
    </source>
</evidence>
<dbReference type="GO" id="GO:0071949">
    <property type="term" value="F:FAD binding"/>
    <property type="evidence" value="ECO:0007669"/>
    <property type="project" value="TreeGrafter"/>
</dbReference>
<evidence type="ECO:0000256" key="4">
    <source>
        <dbReference type="SAM" id="MobiDB-lite"/>
    </source>
</evidence>
<dbReference type="Gene3D" id="1.10.579.10">
    <property type="entry name" value="DNA Cyclobutane Dipyrimidine Photolyase, subunit A, domain 3"/>
    <property type="match status" value="1"/>
</dbReference>
<comment type="caution">
    <text evidence="6">The sequence shown here is derived from an EMBL/GenBank/DDBJ whole genome shotgun (WGS) entry which is preliminary data.</text>
</comment>
<dbReference type="InterPro" id="IPR002081">
    <property type="entry name" value="Cryptochrome/DNA_photolyase_1"/>
</dbReference>
<reference evidence="6 7" key="1">
    <citation type="submission" date="2018-07" db="EMBL/GenBank/DDBJ databases">
        <title>Rhodosalinus sp. strain E84T genomic sequence and assembly.</title>
        <authorList>
            <person name="Liu Z.-W."/>
            <person name="Lu D.-C."/>
        </authorList>
    </citation>
    <scope>NUCLEOTIDE SEQUENCE [LARGE SCALE GENOMIC DNA]</scope>
    <source>
        <strain evidence="6 7">E84</strain>
    </source>
</reference>
<keyword evidence="2 3" id="KW-0274">FAD</keyword>
<dbReference type="AlphaFoldDB" id="A0A365U3W5"/>
<organism evidence="6 7">
    <name type="scientific">Rhodosalinus halophilus</name>
    <dbReference type="NCBI Taxonomy" id="2259333"/>
    <lineage>
        <taxon>Bacteria</taxon>
        <taxon>Pseudomonadati</taxon>
        <taxon>Pseudomonadota</taxon>
        <taxon>Alphaproteobacteria</taxon>
        <taxon>Rhodobacterales</taxon>
        <taxon>Paracoccaceae</taxon>
        <taxon>Rhodosalinus</taxon>
    </lineage>
</organism>
<evidence type="ECO:0000256" key="1">
    <source>
        <dbReference type="ARBA" id="ARBA00022630"/>
    </source>
</evidence>
<dbReference type="OrthoDB" id="9772484at2"/>
<dbReference type="SUPFAM" id="SSF48173">
    <property type="entry name" value="Cryptochrome/photolyase FAD-binding domain"/>
    <property type="match status" value="1"/>
</dbReference>
<keyword evidence="1 3" id="KW-0285">Flavoprotein</keyword>
<evidence type="ECO:0000259" key="5">
    <source>
        <dbReference type="Pfam" id="PF03441"/>
    </source>
</evidence>
<keyword evidence="6" id="KW-0456">Lyase</keyword>
<dbReference type="Pfam" id="PF03441">
    <property type="entry name" value="FAD_binding_7"/>
    <property type="match status" value="1"/>
</dbReference>
<dbReference type="GO" id="GO:0003677">
    <property type="term" value="F:DNA binding"/>
    <property type="evidence" value="ECO:0007669"/>
    <property type="project" value="TreeGrafter"/>
</dbReference>
<sequence>MTQTAAPSPLDRFPPTRAAGLERLRQFVPHAGADYARRRNFDLGRDRHEGVSQLSPWLRRRLVTEEEVLAAVLGRHSHRAAEKFVQEVVWRTYWKGWLELRPSVWTAYRAGLARALDRVATEEGLRRDWEAACRGETGIGAFDAWARELVETGYLHNHARMWVASIWIFTLRLPWELGADFFLRHLLDGDPASNTLSWRWVAGLQTRGKTYLARPSNIEKYTEGRFRPEGLAPAAPPPDGPPHPPVGPAPVSDAFDPAAPTGLLLTEEDLAPGFVFEAGARPRATAFLDCTAGLSPLMPAPHLRDHVRGAMEDTAARWGARLGPVTWLAGAEEIADWAAREGLAQIVTPWPCTGPAAEALAGTAVRRLVRPYDAAAWPHATHGFFRFRKRIPALLAQVKGLRAA</sequence>
<feature type="compositionally biased region" description="Pro residues" evidence="4">
    <location>
        <begin position="234"/>
        <end position="248"/>
    </location>
</feature>
<evidence type="ECO:0000313" key="7">
    <source>
        <dbReference type="Proteomes" id="UP000253370"/>
    </source>
</evidence>
<proteinExistence type="predicted"/>
<dbReference type="Proteomes" id="UP000253370">
    <property type="component" value="Unassembled WGS sequence"/>
</dbReference>
<name>A0A365U3W5_9RHOB</name>
<feature type="binding site" evidence="3">
    <location>
        <position position="35"/>
    </location>
    <ligand>
        <name>FAD</name>
        <dbReference type="ChEBI" id="CHEBI:57692"/>
    </ligand>
</feature>
<dbReference type="EMBL" id="QNTQ01000028">
    <property type="protein sequence ID" value="RBI82768.1"/>
    <property type="molecule type" value="Genomic_DNA"/>
</dbReference>
<evidence type="ECO:0000256" key="3">
    <source>
        <dbReference type="PIRSR" id="PIRSR602081-1"/>
    </source>
</evidence>
<dbReference type="PANTHER" id="PTHR11455">
    <property type="entry name" value="CRYPTOCHROME"/>
    <property type="match status" value="1"/>
</dbReference>
<protein>
    <submittedName>
        <fullName evidence="6">DNA photolyase</fullName>
    </submittedName>
</protein>
<feature type="region of interest" description="Disordered" evidence="4">
    <location>
        <begin position="228"/>
        <end position="252"/>
    </location>
</feature>
<feature type="domain" description="Cryptochrome/DNA photolyase FAD-binding" evidence="5">
    <location>
        <begin position="84"/>
        <end position="212"/>
    </location>
</feature>
<feature type="binding site" evidence="3">
    <location>
        <begin position="188"/>
        <end position="190"/>
    </location>
    <ligand>
        <name>FAD</name>
        <dbReference type="ChEBI" id="CHEBI:57692"/>
    </ligand>
</feature>
<comment type="cofactor">
    <cofactor evidence="3">
        <name>FAD</name>
        <dbReference type="ChEBI" id="CHEBI:57692"/>
    </cofactor>
    <text evidence="3">Binds 1 FAD per subunit.</text>
</comment>
<dbReference type="GO" id="GO:0003904">
    <property type="term" value="F:deoxyribodipyrimidine photo-lyase activity"/>
    <property type="evidence" value="ECO:0007669"/>
    <property type="project" value="TreeGrafter"/>
</dbReference>
<dbReference type="RefSeq" id="WP_113290846.1">
    <property type="nucleotide sequence ID" value="NZ_QNTQ01000028.1"/>
</dbReference>
<dbReference type="PANTHER" id="PTHR11455:SF9">
    <property type="entry name" value="CRYPTOCHROME CIRCADIAN CLOCK 5 ISOFORM X1"/>
    <property type="match status" value="1"/>
</dbReference>
<dbReference type="InterPro" id="IPR036134">
    <property type="entry name" value="Crypto/Photolyase_FAD-like_sf"/>
</dbReference>
<accession>A0A365U3W5</accession>
<dbReference type="InterPro" id="IPR005101">
    <property type="entry name" value="Cryptochr/Photolyase_FAD-bd"/>
</dbReference>
<keyword evidence="7" id="KW-1185">Reference proteome</keyword>
<gene>
    <name evidence="6" type="ORF">DRV85_17920</name>
</gene>